<sequence>MAHHWKILPRHLPENCLGFLCSFHLSNRTDPMLVYQLMPLAVMIVGTLMYSSEIENSTIATFWIVFIVGLAFFLVIRMPFAGLLFTGFVAFCLIAKGRMAQYSSDW</sequence>
<reference evidence="2" key="1">
    <citation type="submission" date="2023-03" db="EMBL/GenBank/DDBJ databases">
        <title>Chitinimonas shenzhenensis gen. nov., sp. nov., a novel member of family Burkholderiaceae isolated from activated sludge collected in Shen Zhen, China.</title>
        <authorList>
            <person name="Wang X."/>
        </authorList>
    </citation>
    <scope>NUCLEOTIDE SEQUENCE</scope>
    <source>
        <strain evidence="2">DQS-5</strain>
    </source>
</reference>
<keyword evidence="3" id="KW-1185">Reference proteome</keyword>
<evidence type="ECO:0000313" key="2">
    <source>
        <dbReference type="EMBL" id="MDK2126154.1"/>
    </source>
</evidence>
<feature type="transmembrane region" description="Helical" evidence="1">
    <location>
        <begin position="62"/>
        <end position="95"/>
    </location>
</feature>
<name>A0ABT7E1F4_9NEIS</name>
<protein>
    <submittedName>
        <fullName evidence="2">Uncharacterized protein</fullName>
    </submittedName>
</protein>
<organism evidence="2 3">
    <name type="scientific">Parachitinimonas caeni</name>
    <dbReference type="NCBI Taxonomy" id="3031301"/>
    <lineage>
        <taxon>Bacteria</taxon>
        <taxon>Pseudomonadati</taxon>
        <taxon>Pseudomonadota</taxon>
        <taxon>Betaproteobacteria</taxon>
        <taxon>Neisseriales</taxon>
        <taxon>Chitinibacteraceae</taxon>
        <taxon>Parachitinimonas</taxon>
    </lineage>
</organism>
<evidence type="ECO:0000256" key="1">
    <source>
        <dbReference type="SAM" id="Phobius"/>
    </source>
</evidence>
<keyword evidence="1" id="KW-1133">Transmembrane helix</keyword>
<comment type="caution">
    <text evidence="2">The sequence shown here is derived from an EMBL/GenBank/DDBJ whole genome shotgun (WGS) entry which is preliminary data.</text>
</comment>
<evidence type="ECO:0000313" key="3">
    <source>
        <dbReference type="Proteomes" id="UP001172778"/>
    </source>
</evidence>
<keyword evidence="1" id="KW-0812">Transmembrane</keyword>
<gene>
    <name evidence="2" type="ORF">PZA18_19095</name>
</gene>
<proteinExistence type="predicted"/>
<feature type="transmembrane region" description="Helical" evidence="1">
    <location>
        <begin position="32"/>
        <end position="50"/>
    </location>
</feature>
<dbReference type="Proteomes" id="UP001172778">
    <property type="component" value="Unassembled WGS sequence"/>
</dbReference>
<dbReference type="EMBL" id="JARRAF010000032">
    <property type="protein sequence ID" value="MDK2126154.1"/>
    <property type="molecule type" value="Genomic_DNA"/>
</dbReference>
<dbReference type="RefSeq" id="WP_284102468.1">
    <property type="nucleotide sequence ID" value="NZ_JARRAF010000032.1"/>
</dbReference>
<accession>A0ABT7E1F4</accession>
<keyword evidence="1" id="KW-0472">Membrane</keyword>